<dbReference type="GO" id="GO:0051539">
    <property type="term" value="F:4 iron, 4 sulfur cluster binding"/>
    <property type="evidence" value="ECO:0007669"/>
    <property type="project" value="UniProtKB-KW"/>
</dbReference>
<keyword evidence="19" id="KW-1185">Reference proteome</keyword>
<dbReference type="GO" id="GO:0016818">
    <property type="term" value="F:hydrolase activity, acting on acid anhydrides, in phosphorus-containing anhydrides"/>
    <property type="evidence" value="ECO:0007669"/>
    <property type="project" value="InterPro"/>
</dbReference>
<dbReference type="InterPro" id="IPR010614">
    <property type="entry name" value="RAD3-like_helicase_DEAD"/>
</dbReference>
<dbReference type="InterPro" id="IPR014001">
    <property type="entry name" value="Helicase_ATP-bd"/>
</dbReference>
<keyword evidence="10" id="KW-0411">Iron-sulfur</keyword>
<dbReference type="FunFam" id="3.40.50.300:FF:000437">
    <property type="entry name" value="ATP-dependent DNA helicase DinG"/>
    <property type="match status" value="1"/>
</dbReference>
<evidence type="ECO:0000313" key="19">
    <source>
        <dbReference type="Proteomes" id="UP000542342"/>
    </source>
</evidence>
<dbReference type="GO" id="GO:0043139">
    <property type="term" value="F:5'-3' DNA helicase activity"/>
    <property type="evidence" value="ECO:0007669"/>
    <property type="project" value="UniProtKB-EC"/>
</dbReference>
<evidence type="ECO:0000256" key="12">
    <source>
        <dbReference type="ARBA" id="ARBA00023204"/>
    </source>
</evidence>
<dbReference type="Pfam" id="PF13307">
    <property type="entry name" value="Helicase_C_2"/>
    <property type="match status" value="1"/>
</dbReference>
<evidence type="ECO:0000256" key="10">
    <source>
        <dbReference type="ARBA" id="ARBA00023014"/>
    </source>
</evidence>
<dbReference type="GO" id="GO:0046872">
    <property type="term" value="F:metal ion binding"/>
    <property type="evidence" value="ECO:0007669"/>
    <property type="project" value="UniProtKB-KW"/>
</dbReference>
<sequence>MDIETLLAPNGLLARQVKGFEVRPQQLAMAQAVDAAIRKGRKLLVEAGTGVGKSLAYLLPTLLAWQRQPEKIRIVISTHTISLQEQLVYRDIPLVRDIWPGSRKFQAVLVKGRNNYLSRRRLNLALQQGRWLLEQEEQADQLQRLARWARRREDGSRSDLPFVPHESVWDLVQSDMTNCRANDCPHYRECFFFRARRAAAQADLLVVNHALFFTDLVRRDSDRSILPPYQVVIFDEAHMVEEVAAEHFGLSLSNVGLEHQLRQLLHPRGHKGLLVLWGDDSSRQQMTFVRQAAERFFDQVQRWTFQQVQSQNRGRERENEANPETLTLRVRTAPPWEDSLCEEVRKLASHLERLANLREDKDEIHELTSRADRLKLFAHGLEQWLRQELPGQVYWVEIRPGGHSRVTLATALLDVGAALRERLYPQVSSVIFTSATLSVGRGASGLRLMQRRLGLGGDTEVDLVQLGSPFDYPEQCELHLYDDLPDPAEDPQEYEQAVIRRLPELITATAGRAFVLFTSHAFLKRAADSLRSSLRSEGYTLLVQGDLPPKQLVQQFRTTPRCVLFGVDTFWQGIDIPGEALSHVIITRLPFVVPDRPLIEARLESIQASGGNPFLDYQLPQAILKLKQGFGRLIRTRQDRGRVAILDPRILTKRYGRQFLDALPPARRFRNGQPWESHED</sequence>
<evidence type="ECO:0000256" key="13">
    <source>
        <dbReference type="ARBA" id="ARBA00023235"/>
    </source>
</evidence>
<reference evidence="18 19" key="1">
    <citation type="submission" date="2020-07" db="EMBL/GenBank/DDBJ databases">
        <title>Thermogemmata thermophila gen. nov., sp. nov., a novel moderate thermophilic planctomycete from a Kamchatka hot spring.</title>
        <authorList>
            <person name="Elcheninov A.G."/>
            <person name="Podosokorskaya O.A."/>
            <person name="Kovaleva O.L."/>
            <person name="Novikov A."/>
            <person name="Bonch-Osmolovskaya E.A."/>
            <person name="Toshchakov S.V."/>
            <person name="Kublanov I.V."/>
        </authorList>
    </citation>
    <scope>NUCLEOTIDE SEQUENCE [LARGE SCALE GENOMIC DNA]</scope>
    <source>
        <strain evidence="18 19">2918</strain>
    </source>
</reference>
<evidence type="ECO:0000256" key="8">
    <source>
        <dbReference type="ARBA" id="ARBA00022840"/>
    </source>
</evidence>
<dbReference type="GO" id="GO:0005524">
    <property type="term" value="F:ATP binding"/>
    <property type="evidence" value="ECO:0007669"/>
    <property type="project" value="UniProtKB-KW"/>
</dbReference>
<evidence type="ECO:0000256" key="4">
    <source>
        <dbReference type="ARBA" id="ARBA00022741"/>
    </source>
</evidence>
<dbReference type="PANTHER" id="PTHR11472">
    <property type="entry name" value="DNA REPAIR DEAD HELICASE RAD3/XP-D SUBFAMILY MEMBER"/>
    <property type="match status" value="1"/>
</dbReference>
<keyword evidence="4" id="KW-0547">Nucleotide-binding</keyword>
<keyword evidence="2" id="KW-0004">4Fe-4S</keyword>
<keyword evidence="8" id="KW-0067">ATP-binding</keyword>
<keyword evidence="13" id="KW-0413">Isomerase</keyword>
<dbReference type="Pfam" id="PF06733">
    <property type="entry name" value="DEAD_2"/>
    <property type="match status" value="1"/>
</dbReference>
<organism evidence="18 19">
    <name type="scientific">Thermogemmata fonticola</name>
    <dbReference type="NCBI Taxonomy" id="2755323"/>
    <lineage>
        <taxon>Bacteria</taxon>
        <taxon>Pseudomonadati</taxon>
        <taxon>Planctomycetota</taxon>
        <taxon>Planctomycetia</taxon>
        <taxon>Gemmatales</taxon>
        <taxon>Gemmataceae</taxon>
        <taxon>Thermogemmata</taxon>
    </lineage>
</organism>
<keyword evidence="12" id="KW-0234">DNA repair</keyword>
<evidence type="ECO:0000256" key="15">
    <source>
        <dbReference type="ARBA" id="ARBA00044969"/>
    </source>
</evidence>
<dbReference type="InterPro" id="IPR014013">
    <property type="entry name" value="Helic_SF1/SF2_ATP-bd_DinG/Rad3"/>
</dbReference>
<evidence type="ECO:0000256" key="5">
    <source>
        <dbReference type="ARBA" id="ARBA00022763"/>
    </source>
</evidence>
<evidence type="ECO:0000256" key="1">
    <source>
        <dbReference type="ARBA" id="ARBA00001966"/>
    </source>
</evidence>
<evidence type="ECO:0000256" key="14">
    <source>
        <dbReference type="ARBA" id="ARBA00038058"/>
    </source>
</evidence>
<dbReference type="SMART" id="SM00491">
    <property type="entry name" value="HELICc2"/>
    <property type="match status" value="1"/>
</dbReference>
<dbReference type="Gene3D" id="3.40.50.300">
    <property type="entry name" value="P-loop containing nucleotide triphosphate hydrolases"/>
    <property type="match status" value="2"/>
</dbReference>
<dbReference type="SMART" id="SM00488">
    <property type="entry name" value="DEXDc2"/>
    <property type="match status" value="1"/>
</dbReference>
<dbReference type="EMBL" id="JACEFB010000016">
    <property type="protein sequence ID" value="MBA2227583.1"/>
    <property type="molecule type" value="Genomic_DNA"/>
</dbReference>
<name>A0A7V9ACV4_9BACT</name>
<keyword evidence="11" id="KW-0238">DNA-binding</keyword>
<dbReference type="GO" id="GO:0006281">
    <property type="term" value="P:DNA repair"/>
    <property type="evidence" value="ECO:0007669"/>
    <property type="project" value="UniProtKB-KW"/>
</dbReference>
<dbReference type="InterPro" id="IPR006555">
    <property type="entry name" value="ATP-dep_Helicase_C"/>
</dbReference>
<dbReference type="AlphaFoldDB" id="A0A7V9ACV4"/>
<gene>
    <name evidence="18" type="ORF">H0921_15600</name>
</gene>
<proteinExistence type="inferred from homology"/>
<dbReference type="Pfam" id="PF00270">
    <property type="entry name" value="DEAD"/>
    <property type="match status" value="1"/>
</dbReference>
<evidence type="ECO:0000256" key="9">
    <source>
        <dbReference type="ARBA" id="ARBA00023004"/>
    </source>
</evidence>
<keyword evidence="5" id="KW-0227">DNA damage</keyword>
<keyword evidence="9" id="KW-0408">Iron</keyword>
<evidence type="ECO:0000256" key="7">
    <source>
        <dbReference type="ARBA" id="ARBA00022806"/>
    </source>
</evidence>
<evidence type="ECO:0000256" key="6">
    <source>
        <dbReference type="ARBA" id="ARBA00022801"/>
    </source>
</evidence>
<dbReference type="SUPFAM" id="SSF52540">
    <property type="entry name" value="P-loop containing nucleoside triphosphate hydrolases"/>
    <property type="match status" value="1"/>
</dbReference>
<comment type="caution">
    <text evidence="18">The sequence shown here is derived from an EMBL/GenBank/DDBJ whole genome shotgun (WGS) entry which is preliminary data.</text>
</comment>
<accession>A0A7V9ACV4</accession>
<comment type="cofactor">
    <cofactor evidence="1">
        <name>[4Fe-4S] cluster</name>
        <dbReference type="ChEBI" id="CHEBI:49883"/>
    </cofactor>
</comment>
<dbReference type="Proteomes" id="UP000542342">
    <property type="component" value="Unassembled WGS sequence"/>
</dbReference>
<comment type="catalytic activity">
    <reaction evidence="16">
        <text>ATP + H2O = ADP + phosphate + H(+)</text>
        <dbReference type="Rhea" id="RHEA:13065"/>
        <dbReference type="ChEBI" id="CHEBI:15377"/>
        <dbReference type="ChEBI" id="CHEBI:15378"/>
        <dbReference type="ChEBI" id="CHEBI:30616"/>
        <dbReference type="ChEBI" id="CHEBI:43474"/>
        <dbReference type="ChEBI" id="CHEBI:456216"/>
        <dbReference type="EC" id="5.6.2.3"/>
    </reaction>
</comment>
<feature type="domain" description="Helicase ATP-binding" evidence="17">
    <location>
        <begin position="12"/>
        <end position="293"/>
    </location>
</feature>
<evidence type="ECO:0000256" key="3">
    <source>
        <dbReference type="ARBA" id="ARBA00022723"/>
    </source>
</evidence>
<dbReference type="InterPro" id="IPR027417">
    <property type="entry name" value="P-loop_NTPase"/>
</dbReference>
<evidence type="ECO:0000256" key="2">
    <source>
        <dbReference type="ARBA" id="ARBA00022485"/>
    </source>
</evidence>
<dbReference type="InterPro" id="IPR006554">
    <property type="entry name" value="Helicase-like_DEXD_c2"/>
</dbReference>
<keyword evidence="6" id="KW-0378">Hydrolase</keyword>
<evidence type="ECO:0000256" key="16">
    <source>
        <dbReference type="ARBA" id="ARBA00048954"/>
    </source>
</evidence>
<dbReference type="GO" id="GO:0003677">
    <property type="term" value="F:DNA binding"/>
    <property type="evidence" value="ECO:0007669"/>
    <property type="project" value="UniProtKB-KW"/>
</dbReference>
<evidence type="ECO:0000256" key="11">
    <source>
        <dbReference type="ARBA" id="ARBA00023125"/>
    </source>
</evidence>
<dbReference type="EC" id="5.6.2.3" evidence="15"/>
<dbReference type="InterPro" id="IPR045028">
    <property type="entry name" value="DinG/Rad3-like"/>
</dbReference>
<dbReference type="PROSITE" id="PS51193">
    <property type="entry name" value="HELICASE_ATP_BIND_2"/>
    <property type="match status" value="1"/>
</dbReference>
<dbReference type="InterPro" id="IPR011545">
    <property type="entry name" value="DEAD/DEAH_box_helicase_dom"/>
</dbReference>
<keyword evidence="7 18" id="KW-0347">Helicase</keyword>
<evidence type="ECO:0000313" key="18">
    <source>
        <dbReference type="EMBL" id="MBA2227583.1"/>
    </source>
</evidence>
<dbReference type="PANTHER" id="PTHR11472:SF34">
    <property type="entry name" value="REGULATOR OF TELOMERE ELONGATION HELICASE 1"/>
    <property type="match status" value="1"/>
</dbReference>
<evidence type="ECO:0000259" key="17">
    <source>
        <dbReference type="PROSITE" id="PS51193"/>
    </source>
</evidence>
<keyword evidence="3" id="KW-0479">Metal-binding</keyword>
<comment type="similarity">
    <text evidence="14">Belongs to the helicase family. DinG subfamily.</text>
</comment>
<dbReference type="SMART" id="SM00487">
    <property type="entry name" value="DEXDc"/>
    <property type="match status" value="1"/>
</dbReference>
<protein>
    <recommendedName>
        <fullName evidence="15">DNA 5'-3' helicase</fullName>
        <ecNumber evidence="15">5.6.2.3</ecNumber>
    </recommendedName>
</protein>